<reference evidence="2 3" key="1">
    <citation type="submission" date="2017-11" db="EMBL/GenBank/DDBJ databases">
        <title>De-novo sequencing of pomegranate (Punica granatum L.) genome.</title>
        <authorList>
            <person name="Akparov Z."/>
            <person name="Amiraslanov A."/>
            <person name="Hajiyeva S."/>
            <person name="Abbasov M."/>
            <person name="Kaur K."/>
            <person name="Hamwieh A."/>
            <person name="Solovyev V."/>
            <person name="Salamov A."/>
            <person name="Braich B."/>
            <person name="Kosarev P."/>
            <person name="Mahmoud A."/>
            <person name="Hajiyev E."/>
            <person name="Babayeva S."/>
            <person name="Izzatullayeva V."/>
            <person name="Mammadov A."/>
            <person name="Mammadov A."/>
            <person name="Sharifova S."/>
            <person name="Ojaghi J."/>
            <person name="Eynullazada K."/>
            <person name="Bayramov B."/>
            <person name="Abdulazimova A."/>
            <person name="Shahmuradov I."/>
        </authorList>
    </citation>
    <scope>NUCLEOTIDE SEQUENCE [LARGE SCALE GENOMIC DNA]</scope>
    <source>
        <strain evidence="3">cv. AG2017</strain>
        <tissue evidence="2">Leaf</tissue>
    </source>
</reference>
<sequence>MEVTVTCSARRTRGAELCGRSGLLAPAIATCHIKKNRRGKGSGQPIGVPEPSTEGADADNLGGGVGVADWRPLSRIDQGPRWRGQDCRLTDLTPSPFNFSV</sequence>
<organism evidence="2 3">
    <name type="scientific">Punica granatum</name>
    <name type="common">Pomegranate</name>
    <dbReference type="NCBI Taxonomy" id="22663"/>
    <lineage>
        <taxon>Eukaryota</taxon>
        <taxon>Viridiplantae</taxon>
        <taxon>Streptophyta</taxon>
        <taxon>Embryophyta</taxon>
        <taxon>Tracheophyta</taxon>
        <taxon>Spermatophyta</taxon>
        <taxon>Magnoliopsida</taxon>
        <taxon>eudicotyledons</taxon>
        <taxon>Gunneridae</taxon>
        <taxon>Pentapetalae</taxon>
        <taxon>rosids</taxon>
        <taxon>malvids</taxon>
        <taxon>Myrtales</taxon>
        <taxon>Lythraceae</taxon>
        <taxon>Punica</taxon>
    </lineage>
</organism>
<keyword evidence="3" id="KW-1185">Reference proteome</keyword>
<feature type="region of interest" description="Disordered" evidence="1">
    <location>
        <begin position="35"/>
        <end position="64"/>
    </location>
</feature>
<dbReference type="AlphaFoldDB" id="A0A2I0IQT9"/>
<proteinExistence type="predicted"/>
<comment type="caution">
    <text evidence="2">The sequence shown here is derived from an EMBL/GenBank/DDBJ whole genome shotgun (WGS) entry which is preliminary data.</text>
</comment>
<evidence type="ECO:0000313" key="2">
    <source>
        <dbReference type="EMBL" id="PKI46365.1"/>
    </source>
</evidence>
<dbReference type="EMBL" id="PGOL01002633">
    <property type="protein sequence ID" value="PKI46365.1"/>
    <property type="molecule type" value="Genomic_DNA"/>
</dbReference>
<evidence type="ECO:0000256" key="1">
    <source>
        <dbReference type="SAM" id="MobiDB-lite"/>
    </source>
</evidence>
<gene>
    <name evidence="2" type="ORF">CRG98_033260</name>
</gene>
<evidence type="ECO:0000313" key="3">
    <source>
        <dbReference type="Proteomes" id="UP000233551"/>
    </source>
</evidence>
<accession>A0A2I0IQT9</accession>
<dbReference type="Proteomes" id="UP000233551">
    <property type="component" value="Unassembled WGS sequence"/>
</dbReference>
<name>A0A2I0IQT9_PUNGR</name>
<protein>
    <submittedName>
        <fullName evidence="2">Uncharacterized protein</fullName>
    </submittedName>
</protein>